<feature type="compositionally biased region" description="Polar residues" evidence="4">
    <location>
        <begin position="283"/>
        <end position="293"/>
    </location>
</feature>
<dbReference type="InterPro" id="IPR003593">
    <property type="entry name" value="AAA+_ATPase"/>
</dbReference>
<dbReference type="InterPro" id="IPR003959">
    <property type="entry name" value="ATPase_AAA_core"/>
</dbReference>
<feature type="compositionally biased region" description="Acidic residues" evidence="4">
    <location>
        <begin position="253"/>
        <end position="267"/>
    </location>
</feature>
<dbReference type="KEGG" id="bbel:109462471"/>
<proteinExistence type="inferred from homology"/>
<feature type="region of interest" description="Disordered" evidence="4">
    <location>
        <begin position="225"/>
        <end position="336"/>
    </location>
</feature>
<gene>
    <name evidence="7" type="primary">LOC109462471</name>
</gene>
<dbReference type="CDD" id="cd00009">
    <property type="entry name" value="AAA"/>
    <property type="match status" value="1"/>
</dbReference>
<dbReference type="PANTHER" id="PTHR43392">
    <property type="entry name" value="AAA-TYPE ATPASE FAMILY PROTEIN / ANKYRIN REPEAT FAMILY PROTEIN"/>
    <property type="match status" value="1"/>
</dbReference>
<evidence type="ECO:0000256" key="1">
    <source>
        <dbReference type="ARBA" id="ARBA00010378"/>
    </source>
</evidence>
<accession>A0A6P4XR75</accession>
<evidence type="ECO:0000259" key="5">
    <source>
        <dbReference type="SMART" id="SM00382"/>
    </source>
</evidence>
<name>A0A6P4XR75_BRABE</name>
<feature type="compositionally biased region" description="Low complexity" evidence="4">
    <location>
        <begin position="296"/>
        <end position="311"/>
    </location>
</feature>
<evidence type="ECO:0000313" key="7">
    <source>
        <dbReference type="RefSeq" id="XP_019614583.1"/>
    </source>
</evidence>
<dbReference type="FunFam" id="3.40.50.300:FF:000216">
    <property type="entry name" value="Type VII secretion ATPase EccA"/>
    <property type="match status" value="1"/>
</dbReference>
<sequence>MVFCSNCGANAGAQAKFCSKCGTAVRGRKDEEPEPEQPEQDMFSSGATGYGLPAAAASGGKIKPISGLARHHTQALGSLFNYQAKHTYKKPGAKPGPSHVKHKTATQQVADIAVLMKVVMLPVSHPREELPGDITDWPHEYVNFYPGVSPVLSIKKEPKFRNMSDAGQLVDPKEWSFGKRYGKGAKAGMDTLEAPKLAAFANFKRFYKDKKDVYCLALIEDPEEPEVTAENLPDLTFHPPGSDSESSLIDLDKEGEDVEDNDEEESETWSTPRQRNRPAFQEFRQQSTPSKTAGTAEGSRPSSSRAGARGSVQQKVKRTDKSGPADKEKRHKRAESTFSETAVDDLLKTLDGFVGLTSLKGHLEHFAKSVFMKRKCGREKGRQGLHMVFVGNPGTGKTSVATALTGFLCSLGIINKPQPSIVQRGDLVSKWIGQTTEVTRKKIQESKGGVLLVDEAYRLAQADSSSRDVGKEALEELMSVMEGGDPIMIFAGYPGEMASFLDVNPGMKSRIAYKFHFPDYSVEELAQIMRNEVAGMGLSLSPEANRALEETISETTTEEQRSVMNGRLARQVIEGAENHMFSRCYPNDVEGCKTINQRDLEESFRTFLSGR</sequence>
<dbReference type="GO" id="GO:0016887">
    <property type="term" value="F:ATP hydrolysis activity"/>
    <property type="evidence" value="ECO:0007669"/>
    <property type="project" value="InterPro"/>
</dbReference>
<dbReference type="Pfam" id="PF00004">
    <property type="entry name" value="AAA"/>
    <property type="match status" value="1"/>
</dbReference>
<dbReference type="GeneID" id="109462471"/>
<keyword evidence="3" id="KW-0067">ATP-binding</keyword>
<evidence type="ECO:0000256" key="2">
    <source>
        <dbReference type="ARBA" id="ARBA00022741"/>
    </source>
</evidence>
<dbReference type="AlphaFoldDB" id="A0A6P4XR75"/>
<keyword evidence="2" id="KW-0547">Nucleotide-binding</keyword>
<dbReference type="InterPro" id="IPR000641">
    <property type="entry name" value="CbxX/CfxQ"/>
</dbReference>
<dbReference type="Gene3D" id="3.40.50.300">
    <property type="entry name" value="P-loop containing nucleotide triphosphate hydrolases"/>
    <property type="match status" value="1"/>
</dbReference>
<dbReference type="PRINTS" id="PR00819">
    <property type="entry name" value="CBXCFQXSUPER"/>
</dbReference>
<feature type="compositionally biased region" description="Basic and acidic residues" evidence="4">
    <location>
        <begin position="317"/>
        <end position="328"/>
    </location>
</feature>
<dbReference type="InterPro" id="IPR050773">
    <property type="entry name" value="CbxX/CfxQ_RuBisCO_ESX"/>
</dbReference>
<dbReference type="PANTHER" id="PTHR43392:SF2">
    <property type="entry name" value="AAA-TYPE ATPASE FAMILY PROTEIN _ ANKYRIN REPEAT FAMILY PROTEIN"/>
    <property type="match status" value="1"/>
</dbReference>
<dbReference type="InterPro" id="IPR027417">
    <property type="entry name" value="P-loop_NTPase"/>
</dbReference>
<dbReference type="RefSeq" id="XP_019614583.1">
    <property type="nucleotide sequence ID" value="XM_019759024.1"/>
</dbReference>
<feature type="domain" description="AAA+ ATPase" evidence="5">
    <location>
        <begin position="383"/>
        <end position="521"/>
    </location>
</feature>
<dbReference type="OrthoDB" id="5988235at2759"/>
<reference evidence="7" key="1">
    <citation type="submission" date="2025-08" db="UniProtKB">
        <authorList>
            <consortium name="RefSeq"/>
        </authorList>
    </citation>
    <scope>IDENTIFICATION</scope>
    <source>
        <tissue evidence="7">Gonad</tissue>
    </source>
</reference>
<evidence type="ECO:0000313" key="6">
    <source>
        <dbReference type="Proteomes" id="UP000515135"/>
    </source>
</evidence>
<dbReference type="SMART" id="SM00382">
    <property type="entry name" value="AAA"/>
    <property type="match status" value="1"/>
</dbReference>
<comment type="similarity">
    <text evidence="1">Belongs to the CbxX/CfxQ family.</text>
</comment>
<dbReference type="Proteomes" id="UP000515135">
    <property type="component" value="Unplaced"/>
</dbReference>
<evidence type="ECO:0000256" key="4">
    <source>
        <dbReference type="SAM" id="MobiDB-lite"/>
    </source>
</evidence>
<dbReference type="SUPFAM" id="SSF52540">
    <property type="entry name" value="P-loop containing nucleoside triphosphate hydrolases"/>
    <property type="match status" value="1"/>
</dbReference>
<organism evidence="6 7">
    <name type="scientific">Branchiostoma belcheri</name>
    <name type="common">Amphioxus</name>
    <dbReference type="NCBI Taxonomy" id="7741"/>
    <lineage>
        <taxon>Eukaryota</taxon>
        <taxon>Metazoa</taxon>
        <taxon>Chordata</taxon>
        <taxon>Cephalochordata</taxon>
        <taxon>Leptocardii</taxon>
        <taxon>Amphioxiformes</taxon>
        <taxon>Branchiostomatidae</taxon>
        <taxon>Branchiostoma</taxon>
    </lineage>
</organism>
<dbReference type="Gene3D" id="1.10.8.60">
    <property type="match status" value="1"/>
</dbReference>
<protein>
    <submittedName>
        <fullName evidence="7">Uncharacterized protein LOC109462471</fullName>
    </submittedName>
</protein>
<keyword evidence="6" id="KW-1185">Reference proteome</keyword>
<dbReference type="GO" id="GO:0005524">
    <property type="term" value="F:ATP binding"/>
    <property type="evidence" value="ECO:0007669"/>
    <property type="project" value="UniProtKB-KW"/>
</dbReference>
<feature type="region of interest" description="Disordered" evidence="4">
    <location>
        <begin position="27"/>
        <end position="48"/>
    </location>
</feature>
<evidence type="ECO:0000256" key="3">
    <source>
        <dbReference type="ARBA" id="ARBA00022840"/>
    </source>
</evidence>